<dbReference type="EnsemblMetazoa" id="AEPI014130-RA">
    <property type="protein sequence ID" value="AEPI014130-PA"/>
    <property type="gene ID" value="AEPI014130"/>
</dbReference>
<organism evidence="2 3">
    <name type="scientific">Anopheles epiroticus</name>
    <dbReference type="NCBI Taxonomy" id="199890"/>
    <lineage>
        <taxon>Eukaryota</taxon>
        <taxon>Metazoa</taxon>
        <taxon>Ecdysozoa</taxon>
        <taxon>Arthropoda</taxon>
        <taxon>Hexapoda</taxon>
        <taxon>Insecta</taxon>
        <taxon>Pterygota</taxon>
        <taxon>Neoptera</taxon>
        <taxon>Endopterygota</taxon>
        <taxon>Diptera</taxon>
        <taxon>Nematocera</taxon>
        <taxon>Culicoidea</taxon>
        <taxon>Culicidae</taxon>
        <taxon>Anophelinae</taxon>
        <taxon>Anopheles</taxon>
    </lineage>
</organism>
<evidence type="ECO:0000313" key="3">
    <source>
        <dbReference type="Proteomes" id="UP000075885"/>
    </source>
</evidence>
<reference evidence="3" key="1">
    <citation type="submission" date="2013-03" db="EMBL/GenBank/DDBJ databases">
        <title>The Genome Sequence of Anopheles epiroticus epiroticus2.</title>
        <authorList>
            <consortium name="The Broad Institute Genomics Platform"/>
            <person name="Neafsey D.E."/>
            <person name="Howell P."/>
            <person name="Walker B."/>
            <person name="Young S.K."/>
            <person name="Zeng Q."/>
            <person name="Gargeya S."/>
            <person name="Fitzgerald M."/>
            <person name="Haas B."/>
            <person name="Abouelleil A."/>
            <person name="Allen A.W."/>
            <person name="Alvarado L."/>
            <person name="Arachchi H.M."/>
            <person name="Berlin A.M."/>
            <person name="Chapman S.B."/>
            <person name="Gainer-Dewar J."/>
            <person name="Goldberg J."/>
            <person name="Griggs A."/>
            <person name="Gujja S."/>
            <person name="Hansen M."/>
            <person name="Howarth C."/>
            <person name="Imamovic A."/>
            <person name="Ireland A."/>
            <person name="Larimer J."/>
            <person name="McCowan C."/>
            <person name="Murphy C."/>
            <person name="Pearson M."/>
            <person name="Poon T.W."/>
            <person name="Priest M."/>
            <person name="Roberts A."/>
            <person name="Saif S."/>
            <person name="Shea T."/>
            <person name="Sisk P."/>
            <person name="Sykes S."/>
            <person name="Wortman J."/>
            <person name="Nusbaum C."/>
            <person name="Birren B."/>
        </authorList>
    </citation>
    <scope>NUCLEOTIDE SEQUENCE [LARGE SCALE GENOMIC DNA]</scope>
    <source>
        <strain evidence="3">Epiroticus2</strain>
    </source>
</reference>
<dbReference type="VEuPathDB" id="VectorBase:AEPI014130"/>
<evidence type="ECO:0000256" key="1">
    <source>
        <dbReference type="SAM" id="MobiDB-lite"/>
    </source>
</evidence>
<dbReference type="Proteomes" id="UP000075885">
    <property type="component" value="Unassembled WGS sequence"/>
</dbReference>
<reference evidence="2" key="2">
    <citation type="submission" date="2020-05" db="UniProtKB">
        <authorList>
            <consortium name="EnsemblMetazoa"/>
        </authorList>
    </citation>
    <scope>IDENTIFICATION</scope>
    <source>
        <strain evidence="2">Epiroticus2</strain>
    </source>
</reference>
<feature type="region of interest" description="Disordered" evidence="1">
    <location>
        <begin position="54"/>
        <end position="81"/>
    </location>
</feature>
<name>A0A182PXP6_9DIPT</name>
<protein>
    <submittedName>
        <fullName evidence="2">Uncharacterized protein</fullName>
    </submittedName>
</protein>
<dbReference type="AlphaFoldDB" id="A0A182PXP6"/>
<sequence length="135" mass="14355">MPNTSSSVPFLLSSSMQSIRSRRTSTVLSSGPLGSGSGLLQQLGSGMVRQLTGYGGSGAASPVQQSLFNGNSSSQTRNNYSTVVKQSSKISNLKPLELLSYAPASRNTSATSSFQRSFQKSQKKAIKNLRKSFKL</sequence>
<feature type="region of interest" description="Disordered" evidence="1">
    <location>
        <begin position="106"/>
        <end position="125"/>
    </location>
</feature>
<proteinExistence type="predicted"/>
<accession>A0A182PXP6</accession>
<evidence type="ECO:0000313" key="2">
    <source>
        <dbReference type="EnsemblMetazoa" id="AEPI014130-PA"/>
    </source>
</evidence>
<feature type="compositionally biased region" description="Polar residues" evidence="1">
    <location>
        <begin position="62"/>
        <end position="81"/>
    </location>
</feature>
<keyword evidence="3" id="KW-1185">Reference proteome</keyword>